<dbReference type="Proteomes" id="UP000515152">
    <property type="component" value="Chromosome 8"/>
</dbReference>
<evidence type="ECO:0000256" key="6">
    <source>
        <dbReference type="ARBA" id="ARBA00022846"/>
    </source>
</evidence>
<dbReference type="AlphaFoldDB" id="A0A6P3VHV2"/>
<evidence type="ECO:0000256" key="5">
    <source>
        <dbReference type="ARBA" id="ARBA00022490"/>
    </source>
</evidence>
<proteinExistence type="inferred from homology"/>
<evidence type="ECO:0000256" key="7">
    <source>
        <dbReference type="ARBA" id="ARBA00023069"/>
    </source>
</evidence>
<dbReference type="PANTHER" id="PTHR31598:SF1">
    <property type="entry name" value="DYNEIN REGULATORY COMPLEX PROTEIN 10"/>
    <property type="match status" value="1"/>
</dbReference>
<keyword evidence="8" id="KW-0206">Cytoskeleton</keyword>
<dbReference type="KEGG" id="char:105890443"/>
<keyword evidence="5" id="KW-0963">Cytoplasm</keyword>
<evidence type="ECO:0000256" key="9">
    <source>
        <dbReference type="ARBA" id="ARBA00023273"/>
    </source>
</evidence>
<dbReference type="CDD" id="cd23767">
    <property type="entry name" value="IQCD"/>
    <property type="match status" value="1"/>
</dbReference>
<dbReference type="PROSITE" id="PS50096">
    <property type="entry name" value="IQ"/>
    <property type="match status" value="1"/>
</dbReference>
<dbReference type="PANTHER" id="PTHR31598">
    <property type="entry name" value="IQ DOMAIN-CONTAINING PROTEIN D"/>
    <property type="match status" value="1"/>
</dbReference>
<dbReference type="Gene3D" id="1.20.5.190">
    <property type="match status" value="1"/>
</dbReference>
<name>A0A6P3VHV2_CLUHA</name>
<comment type="subcellular location">
    <subcellularLocation>
        <location evidence="2">Cytoplasm</location>
        <location evidence="2">Cytoskeleton</location>
        <location evidence="2">Flagellum axoneme</location>
    </subcellularLocation>
</comment>
<evidence type="ECO:0000256" key="10">
    <source>
        <dbReference type="ARBA" id="ARBA00032180"/>
    </source>
</evidence>
<keyword evidence="9" id="KW-0966">Cell projection</keyword>
<feature type="region of interest" description="Disordered" evidence="13">
    <location>
        <begin position="261"/>
        <end position="282"/>
    </location>
</feature>
<evidence type="ECO:0000313" key="15">
    <source>
        <dbReference type="RefSeq" id="XP_012671922.2"/>
    </source>
</evidence>
<evidence type="ECO:0000256" key="13">
    <source>
        <dbReference type="SAM" id="MobiDB-lite"/>
    </source>
</evidence>
<dbReference type="InterPro" id="IPR000048">
    <property type="entry name" value="IQ_motif_EF-hand-BS"/>
</dbReference>
<feature type="coiled-coil region" evidence="12">
    <location>
        <begin position="329"/>
        <end position="390"/>
    </location>
</feature>
<evidence type="ECO:0000256" key="12">
    <source>
        <dbReference type="SAM" id="Coils"/>
    </source>
</evidence>
<feature type="compositionally biased region" description="Polar residues" evidence="13">
    <location>
        <begin position="7"/>
        <end position="29"/>
    </location>
</feature>
<keyword evidence="7" id="KW-0969">Cilium</keyword>
<dbReference type="RefSeq" id="XP_012671922.2">
    <property type="nucleotide sequence ID" value="XM_012816468.2"/>
</dbReference>
<keyword evidence="14" id="KW-1185">Reference proteome</keyword>
<feature type="region of interest" description="Disordered" evidence="13">
    <location>
        <begin position="1"/>
        <end position="31"/>
    </location>
</feature>
<accession>A0A6P3VHV2</accession>
<reference evidence="15" key="1">
    <citation type="submission" date="2025-08" db="UniProtKB">
        <authorList>
            <consortium name="RefSeq"/>
        </authorList>
    </citation>
    <scope>IDENTIFICATION</scope>
</reference>
<sequence>MEGPFPSTESSSMLPCDRQQQQTVSSSPSKIKITRDDSLKIVDPSRKKLVSLETQRIAGILDECIRKVEMIALLPIVIASPGLLTVGMETGLSETIGDHWKVGKRYESQRHIWESQEEQTPEAKEMSDAEHAVHCSLKDMFRKIQACSTASSTFANVGSLTLQRDECPQRLVEGLRELRLVLLERLLTTPAEERERICRMQEMSQRYHSNLDLVATLEAEVAAAIKDRDEEISKKNQTIRHLKSSLHQMEKISEDFVARTRQEAEKQNHSDQKTSDGRQQRMQQEVSLLRLQLNNLIADNREVELGLRKRKYKVETEIENWIQKYDSDMGEKQTELEDMTQLFEEEKEELRELEELHGVLEVEYTQVMEERRLAQERQEEEERVREVMGRAATVIQAYWRGCHVRKVMRAKAKGKKGKKGKGKKGK</sequence>
<evidence type="ECO:0000256" key="2">
    <source>
        <dbReference type="ARBA" id="ARBA00004611"/>
    </source>
</evidence>
<dbReference type="InterPro" id="IPR042815">
    <property type="entry name" value="DRC10"/>
</dbReference>
<evidence type="ECO:0000256" key="11">
    <source>
        <dbReference type="ARBA" id="ARBA00046836"/>
    </source>
</evidence>
<protein>
    <recommendedName>
        <fullName evidence="4">Dynein regulatory complex protein 10</fullName>
    </recommendedName>
    <alternativeName>
        <fullName evidence="10">IQ domain-containing protein D</fullName>
    </alternativeName>
</protein>
<comment type="subunit">
    <text evidence="11">Component of the nexin-dynein regulatory complex (N-DRC). Interacts with CFAP52.</text>
</comment>
<feature type="compositionally biased region" description="Basic and acidic residues" evidence="13">
    <location>
        <begin position="261"/>
        <end position="279"/>
    </location>
</feature>
<organism evidence="14 15">
    <name type="scientific">Clupea harengus</name>
    <name type="common">Atlantic herring</name>
    <dbReference type="NCBI Taxonomy" id="7950"/>
    <lineage>
        <taxon>Eukaryota</taxon>
        <taxon>Metazoa</taxon>
        <taxon>Chordata</taxon>
        <taxon>Craniata</taxon>
        <taxon>Vertebrata</taxon>
        <taxon>Euteleostomi</taxon>
        <taxon>Actinopterygii</taxon>
        <taxon>Neopterygii</taxon>
        <taxon>Teleostei</taxon>
        <taxon>Clupei</taxon>
        <taxon>Clupeiformes</taxon>
        <taxon>Clupeoidei</taxon>
        <taxon>Clupeidae</taxon>
        <taxon>Clupea</taxon>
    </lineage>
</organism>
<evidence type="ECO:0000313" key="14">
    <source>
        <dbReference type="Proteomes" id="UP000515152"/>
    </source>
</evidence>
<gene>
    <name evidence="15" type="primary">LOC105890443</name>
</gene>
<keyword evidence="6" id="KW-0282">Flagellum</keyword>
<keyword evidence="12" id="KW-0175">Coiled coil</keyword>
<dbReference type="Pfam" id="PF00612">
    <property type="entry name" value="IQ"/>
    <property type="match status" value="1"/>
</dbReference>
<dbReference type="OrthoDB" id="536093at2759"/>
<comment type="similarity">
    <text evidence="3">Belongs to the DRC10 family.</text>
</comment>
<evidence type="ECO:0000256" key="8">
    <source>
        <dbReference type="ARBA" id="ARBA00023212"/>
    </source>
</evidence>
<evidence type="ECO:0000256" key="1">
    <source>
        <dbReference type="ARBA" id="ARBA00003029"/>
    </source>
</evidence>
<evidence type="ECO:0000256" key="4">
    <source>
        <dbReference type="ARBA" id="ARBA00021752"/>
    </source>
</evidence>
<dbReference type="GeneID" id="105890443"/>
<comment type="function">
    <text evidence="1">Component of the nexin-dynein regulatory complex (N-DRC), a key regulator of ciliary/flagellar motility which maintains the alignment and integrity of the distal axoneme and regulates microtubule sliding in motile axonemes.</text>
</comment>
<evidence type="ECO:0000256" key="3">
    <source>
        <dbReference type="ARBA" id="ARBA00009071"/>
    </source>
</evidence>